<gene>
    <name evidence="2" type="ORF">CEE55_19925</name>
</gene>
<dbReference type="Gene3D" id="6.10.140.1310">
    <property type="match status" value="1"/>
</dbReference>
<reference evidence="2 3" key="1">
    <citation type="submission" date="2017-06" db="EMBL/GenBank/DDBJ databases">
        <authorList>
            <person name="Kim H.J."/>
            <person name="Triplett B.A."/>
        </authorList>
    </citation>
    <scope>NUCLEOTIDE SEQUENCE [LARGE SCALE GENOMIC DNA]</scope>
    <source>
        <strain evidence="2 3">S18795</strain>
    </source>
</reference>
<dbReference type="EMBL" id="NIXP01000134">
    <property type="protein sequence ID" value="OWR27999.1"/>
    <property type="molecule type" value="Genomic_DNA"/>
</dbReference>
<proteinExistence type="predicted"/>
<sequence length="121" mass="13381">MYKLTNDPGVVQLMATGECFANGSPEWVRYQDWLGHGNSPLAADDHRLSESRAKRDALLRYSDWTQMPDAPLTALEKAAYQTYRQSLRDLPSVPGFPDVPWPTLPAIRDGTASSGEGAVYP</sequence>
<accession>A0A246KU39</accession>
<organism evidence="2 3">
    <name type="scientific">Stenotrophomonas pavanii</name>
    <dbReference type="NCBI Taxonomy" id="487698"/>
    <lineage>
        <taxon>Bacteria</taxon>
        <taxon>Pseudomonadati</taxon>
        <taxon>Pseudomonadota</taxon>
        <taxon>Gammaproteobacteria</taxon>
        <taxon>Lysobacterales</taxon>
        <taxon>Lysobacteraceae</taxon>
        <taxon>Stenotrophomonas</taxon>
    </lineage>
</organism>
<feature type="domain" description="Phage tail assembly chaperone-like" evidence="1">
    <location>
        <begin position="49"/>
        <end position="106"/>
    </location>
</feature>
<protein>
    <recommendedName>
        <fullName evidence="1">Phage tail assembly chaperone-like domain-containing protein</fullName>
    </recommendedName>
</protein>
<dbReference type="Pfam" id="PF16778">
    <property type="entry name" value="Phage_tail_APC"/>
    <property type="match status" value="1"/>
</dbReference>
<dbReference type="RefSeq" id="WP_088476340.1">
    <property type="nucleotide sequence ID" value="NZ_NIXP01000134.1"/>
</dbReference>
<name>A0A246KU39_9GAMM</name>
<evidence type="ECO:0000259" key="1">
    <source>
        <dbReference type="Pfam" id="PF16778"/>
    </source>
</evidence>
<evidence type="ECO:0000313" key="2">
    <source>
        <dbReference type="EMBL" id="OWR27999.1"/>
    </source>
</evidence>
<dbReference type="AlphaFoldDB" id="A0A246KU39"/>
<comment type="caution">
    <text evidence="2">The sequence shown here is derived from an EMBL/GenBank/DDBJ whole genome shotgun (WGS) entry which is preliminary data.</text>
</comment>
<evidence type="ECO:0000313" key="3">
    <source>
        <dbReference type="Proteomes" id="UP000197904"/>
    </source>
</evidence>
<dbReference type="Proteomes" id="UP000197904">
    <property type="component" value="Unassembled WGS sequence"/>
</dbReference>
<dbReference type="InterPro" id="IPR031893">
    <property type="entry name" value="Phage_tail_APC"/>
</dbReference>